<name>A0A533IBA7_PARDE</name>
<evidence type="ECO:0000256" key="1">
    <source>
        <dbReference type="SAM" id="Phobius"/>
    </source>
</evidence>
<keyword evidence="1" id="KW-0812">Transmembrane</keyword>
<keyword evidence="1" id="KW-1133">Transmembrane helix</keyword>
<proteinExistence type="predicted"/>
<dbReference type="Proteomes" id="UP000315344">
    <property type="component" value="Unassembled WGS sequence"/>
</dbReference>
<organism evidence="2 3">
    <name type="scientific">Paracoccus denitrificans</name>
    <dbReference type="NCBI Taxonomy" id="266"/>
    <lineage>
        <taxon>Bacteria</taxon>
        <taxon>Pseudomonadati</taxon>
        <taxon>Pseudomonadota</taxon>
        <taxon>Alphaproteobacteria</taxon>
        <taxon>Rhodobacterales</taxon>
        <taxon>Paracoccaceae</taxon>
        <taxon>Paracoccus</taxon>
    </lineage>
</organism>
<feature type="transmembrane region" description="Helical" evidence="1">
    <location>
        <begin position="87"/>
        <end position="106"/>
    </location>
</feature>
<feature type="transmembrane region" description="Helical" evidence="1">
    <location>
        <begin position="50"/>
        <end position="66"/>
    </location>
</feature>
<accession>A0A533IBA7</accession>
<protein>
    <submittedName>
        <fullName evidence="2">Uncharacterized protein</fullName>
    </submittedName>
</protein>
<gene>
    <name evidence="2" type="ORF">DI616_05700</name>
</gene>
<feature type="transmembrane region" description="Helical" evidence="1">
    <location>
        <begin position="7"/>
        <end position="30"/>
    </location>
</feature>
<comment type="caution">
    <text evidence="2">The sequence shown here is derived from an EMBL/GenBank/DDBJ whole genome shotgun (WGS) entry which is preliminary data.</text>
</comment>
<feature type="transmembrane region" description="Helical" evidence="1">
    <location>
        <begin position="147"/>
        <end position="166"/>
    </location>
</feature>
<evidence type="ECO:0000313" key="2">
    <source>
        <dbReference type="EMBL" id="TKW67804.1"/>
    </source>
</evidence>
<evidence type="ECO:0000313" key="3">
    <source>
        <dbReference type="Proteomes" id="UP000315344"/>
    </source>
</evidence>
<dbReference type="AlphaFoldDB" id="A0A533IBA7"/>
<feature type="transmembrane region" description="Helical" evidence="1">
    <location>
        <begin position="112"/>
        <end position="135"/>
    </location>
</feature>
<reference evidence="2 3" key="1">
    <citation type="journal article" date="2017" name="Nat. Commun.">
        <title>In situ click chemistry generation of cyclooxygenase-2 inhibitors.</title>
        <authorList>
            <person name="Bhardwaj A."/>
            <person name="Kaur J."/>
            <person name="Wuest M."/>
            <person name="Wuest F."/>
        </authorList>
    </citation>
    <scope>NUCLEOTIDE SEQUENCE [LARGE SCALE GENOMIC DNA]</scope>
    <source>
        <strain evidence="2">S2_012_000_R3_94</strain>
    </source>
</reference>
<sequence length="167" mass="18196">MFFFSAIGTMIASTLISGLAVLLLTAHIGWLITLWEERLSKPVPTLASRAWILIATFTPLLSFYCVRLIDRLQSNAAPQAQSEWWRWLLPVLSVSLVLLAALSFPGGTAAGVAYLGTFFLIGAATAHMTAALFALTRRGFLTSRSQLVAAFTLVMFMAPFASRVPFP</sequence>
<keyword evidence="1" id="KW-0472">Membrane</keyword>
<dbReference type="EMBL" id="VAFL01000003">
    <property type="protein sequence ID" value="TKW67804.1"/>
    <property type="molecule type" value="Genomic_DNA"/>
</dbReference>